<reference evidence="7 8" key="1">
    <citation type="journal article" date="2017" name="Environ. Microbiol.">
        <title>Decay of the glycolytic pathway and adaptation to intranuclear parasitism within Enterocytozoonidae microsporidia.</title>
        <authorList>
            <person name="Wiredu Boakye D."/>
            <person name="Jaroenlak P."/>
            <person name="Prachumwat A."/>
            <person name="Williams T.A."/>
            <person name="Bateman K.S."/>
            <person name="Itsathitphaisarn O."/>
            <person name="Sritunyalucksana K."/>
            <person name="Paszkiewicz K.H."/>
            <person name="Moore K.A."/>
            <person name="Stentiford G.D."/>
            <person name="Williams B.A."/>
        </authorList>
    </citation>
    <scope>NUCLEOTIDE SEQUENCE [LARGE SCALE GENOMIC DNA]</scope>
    <source>
        <strain evidence="7 8">GB1</strain>
    </source>
</reference>
<keyword evidence="8" id="KW-1185">Reference proteome</keyword>
<comment type="similarity">
    <text evidence="5">Belongs to the TAF13 family.</text>
</comment>
<evidence type="ECO:0000256" key="4">
    <source>
        <dbReference type="ARBA" id="ARBA00023242"/>
    </source>
</evidence>
<keyword evidence="3" id="KW-0804">Transcription</keyword>
<dbReference type="GO" id="GO:0046982">
    <property type="term" value="F:protein heterodimerization activity"/>
    <property type="evidence" value="ECO:0007669"/>
    <property type="project" value="InterPro"/>
</dbReference>
<name>A0A1Y1S688_9MICR</name>
<keyword evidence="2" id="KW-0805">Transcription regulation</keyword>
<keyword evidence="4" id="KW-0539">Nucleus</keyword>
<proteinExistence type="inferred from homology"/>
<dbReference type="GO" id="GO:0006366">
    <property type="term" value="P:transcription by RNA polymerase II"/>
    <property type="evidence" value="ECO:0007669"/>
    <property type="project" value="InterPro"/>
</dbReference>
<comment type="subcellular location">
    <subcellularLocation>
        <location evidence="1">Nucleus</location>
    </subcellularLocation>
</comment>
<evidence type="ECO:0000256" key="2">
    <source>
        <dbReference type="ARBA" id="ARBA00023015"/>
    </source>
</evidence>
<dbReference type="VEuPathDB" id="MicrosporidiaDB:ECANGB1_1737"/>
<accession>A0A1Y1S688</accession>
<evidence type="ECO:0000256" key="6">
    <source>
        <dbReference type="ARBA" id="ARBA00040136"/>
    </source>
</evidence>
<dbReference type="EMBL" id="LWDP01000054">
    <property type="protein sequence ID" value="ORD93692.1"/>
    <property type="molecule type" value="Genomic_DNA"/>
</dbReference>
<dbReference type="Proteomes" id="UP000192639">
    <property type="component" value="Unassembled WGS sequence"/>
</dbReference>
<dbReference type="PANTHER" id="PTHR11380">
    <property type="entry name" value="TRANSCRIPTION INITIATION FACTOR TFIID/SUPT3-RELATED"/>
    <property type="match status" value="1"/>
</dbReference>
<dbReference type="OrthoDB" id="10266074at2759"/>
<evidence type="ECO:0000256" key="5">
    <source>
        <dbReference type="ARBA" id="ARBA00038392"/>
    </source>
</evidence>
<dbReference type="SUPFAM" id="SSF47113">
    <property type="entry name" value="Histone-fold"/>
    <property type="match status" value="1"/>
</dbReference>
<organism evidence="7 8">
    <name type="scientific">Enterospora canceri</name>
    <dbReference type="NCBI Taxonomy" id="1081671"/>
    <lineage>
        <taxon>Eukaryota</taxon>
        <taxon>Fungi</taxon>
        <taxon>Fungi incertae sedis</taxon>
        <taxon>Microsporidia</taxon>
        <taxon>Enterocytozoonidae</taxon>
        <taxon>Enterospora</taxon>
    </lineage>
</organism>
<dbReference type="InterPro" id="IPR003195">
    <property type="entry name" value="TFIID_TAF13"/>
</dbReference>
<comment type="caution">
    <text evidence="7">The sequence shown here is derived from an EMBL/GenBank/DDBJ whole genome shotgun (WGS) entry which is preliminary data.</text>
</comment>
<dbReference type="CDD" id="cd07978">
    <property type="entry name" value="HFD_TAF13"/>
    <property type="match status" value="1"/>
</dbReference>
<evidence type="ECO:0000313" key="8">
    <source>
        <dbReference type="Proteomes" id="UP000192639"/>
    </source>
</evidence>
<sequence length="105" mass="12526">MKDIRKNVFLKEVRLMLYAFGDVSVPRVDTSLTVHGYLCDYLNTLLTKTHNMAKIKGKTKTEDLLFFLRRDRTKYTRVKNLLLTNEELIHARKIFEPKDYEKEDE</sequence>
<evidence type="ECO:0000256" key="1">
    <source>
        <dbReference type="ARBA" id="ARBA00004123"/>
    </source>
</evidence>
<dbReference type="Gene3D" id="1.10.20.10">
    <property type="entry name" value="Histone, subunit A"/>
    <property type="match status" value="1"/>
</dbReference>
<protein>
    <recommendedName>
        <fullName evidence="6">Transcription initiation factor TFIID subunit 13</fullName>
    </recommendedName>
</protein>
<dbReference type="PANTHER" id="PTHR11380:SF5">
    <property type="entry name" value="TRANSCRIPTION INITIATION FACTOR TFIID SUBUNIT 13"/>
    <property type="match status" value="1"/>
</dbReference>
<evidence type="ECO:0000256" key="3">
    <source>
        <dbReference type="ARBA" id="ARBA00023163"/>
    </source>
</evidence>
<gene>
    <name evidence="7" type="primary">TAF13</name>
    <name evidence="7" type="ORF">ECANGB1_1737</name>
</gene>
<dbReference type="GO" id="GO:0005634">
    <property type="term" value="C:nucleus"/>
    <property type="evidence" value="ECO:0007669"/>
    <property type="project" value="UniProtKB-SubCell"/>
</dbReference>
<dbReference type="InterPro" id="IPR009072">
    <property type="entry name" value="Histone-fold"/>
</dbReference>
<dbReference type="Pfam" id="PF02269">
    <property type="entry name" value="TFIID-18kDa"/>
    <property type="match status" value="1"/>
</dbReference>
<evidence type="ECO:0000313" key="7">
    <source>
        <dbReference type="EMBL" id="ORD93692.1"/>
    </source>
</evidence>
<dbReference type="AlphaFoldDB" id="A0A1Y1S688"/>